<name>A0A381QBN2_9ZZZZ</name>
<accession>A0A381QBN2</accession>
<evidence type="ECO:0000313" key="1">
    <source>
        <dbReference type="EMBL" id="SUZ75063.1"/>
    </source>
</evidence>
<protein>
    <submittedName>
        <fullName evidence="1">Uncharacterized protein</fullName>
    </submittedName>
</protein>
<dbReference type="InterPro" id="IPR046525">
    <property type="entry name" value="DUF6702"/>
</dbReference>
<sequence>MGNDLNSNEIKPKISDYLLSNLSIYLDNNKHDLFYLGSEEKNEMIIAYLELEDIPMFKSIELKNTILFDLFEKQQNIIHLRKGPNKRSFILRKDVPNVSFEF</sequence>
<dbReference type="EMBL" id="UINC01001232">
    <property type="protein sequence ID" value="SUZ75063.1"/>
    <property type="molecule type" value="Genomic_DNA"/>
</dbReference>
<organism evidence="1">
    <name type="scientific">marine metagenome</name>
    <dbReference type="NCBI Taxonomy" id="408172"/>
    <lineage>
        <taxon>unclassified sequences</taxon>
        <taxon>metagenomes</taxon>
        <taxon>ecological metagenomes</taxon>
    </lineage>
</organism>
<gene>
    <name evidence="1" type="ORF">METZ01_LOCUS27917</name>
</gene>
<reference evidence="1" key="1">
    <citation type="submission" date="2018-05" db="EMBL/GenBank/DDBJ databases">
        <authorList>
            <person name="Lanie J.A."/>
            <person name="Ng W.-L."/>
            <person name="Kazmierczak K.M."/>
            <person name="Andrzejewski T.M."/>
            <person name="Davidsen T.M."/>
            <person name="Wayne K.J."/>
            <person name="Tettelin H."/>
            <person name="Glass J.I."/>
            <person name="Rusch D."/>
            <person name="Podicherti R."/>
            <person name="Tsui H.-C.T."/>
            <person name="Winkler M.E."/>
        </authorList>
    </citation>
    <scope>NUCLEOTIDE SEQUENCE</scope>
</reference>
<dbReference type="AlphaFoldDB" id="A0A381QBN2"/>
<dbReference type="Pfam" id="PF20420">
    <property type="entry name" value="DUF6702"/>
    <property type="match status" value="1"/>
</dbReference>
<proteinExistence type="predicted"/>